<feature type="region of interest" description="Disordered" evidence="1">
    <location>
        <begin position="1"/>
        <end position="640"/>
    </location>
</feature>
<feature type="compositionally biased region" description="Polar residues" evidence="1">
    <location>
        <begin position="172"/>
        <end position="181"/>
    </location>
</feature>
<feature type="compositionally biased region" description="Low complexity" evidence="1">
    <location>
        <begin position="684"/>
        <end position="698"/>
    </location>
</feature>
<dbReference type="AlphaFoldDB" id="A0A7C9J0Y0"/>
<feature type="compositionally biased region" description="Polar residues" evidence="1">
    <location>
        <begin position="613"/>
        <end position="632"/>
    </location>
</feature>
<evidence type="ECO:0000313" key="2">
    <source>
        <dbReference type="EMBL" id="NAS21342.1"/>
    </source>
</evidence>
<feature type="compositionally biased region" description="Pro residues" evidence="1">
    <location>
        <begin position="293"/>
        <end position="303"/>
    </location>
</feature>
<feature type="compositionally biased region" description="Basic and acidic residues" evidence="1">
    <location>
        <begin position="158"/>
        <end position="168"/>
    </location>
</feature>
<name>A0A7C9J0Y0_9ACTN</name>
<feature type="compositionally biased region" description="Pro residues" evidence="1">
    <location>
        <begin position="352"/>
        <end position="366"/>
    </location>
</feature>
<feature type="compositionally biased region" description="Pro residues" evidence="1">
    <location>
        <begin position="88"/>
        <end position="101"/>
    </location>
</feature>
<feature type="compositionally biased region" description="Basic and acidic residues" evidence="1">
    <location>
        <begin position="227"/>
        <end position="238"/>
    </location>
</feature>
<feature type="compositionally biased region" description="Pro residues" evidence="1">
    <location>
        <begin position="15"/>
        <end position="27"/>
    </location>
</feature>
<feature type="compositionally biased region" description="Polar residues" evidence="1">
    <location>
        <begin position="524"/>
        <end position="540"/>
    </location>
</feature>
<keyword evidence="3" id="KW-1185">Reference proteome</keyword>
<accession>A0A7C9J0Y0</accession>
<feature type="compositionally biased region" description="Pro residues" evidence="1">
    <location>
        <begin position="200"/>
        <end position="212"/>
    </location>
</feature>
<proteinExistence type="predicted"/>
<dbReference type="Proteomes" id="UP000479526">
    <property type="component" value="Unassembled WGS sequence"/>
</dbReference>
<sequence>MPEDPQKPRNHLRAVPPPPEDTPPADPPGEAFGSPVRDSRPHAYDEDDPATGEIPKTTGTSLPFVRRTGESGIPVIGDPTRVASRPDGPTPPADPEPPAEQAPPAARNSGPDESDPFGAMLRDLDKQPPAEPAPGADGAAADPSKTGDPTDVDPATTRLRESASELPRRIPKSSTRQSATPSSPPSDRPGWFDTPSSQPRKPPTPEGPPGQLRPPALFGAPTSEGPPEGRSDFRDFTRPDAPGRGGGPVPHTPSDRHAPGANGVSPIADGPARRPDQGPGTGQGFDAFGAHRPPQPPANPGPAWPAAGPEWPGMPEPPAFGGPGPQWPGAESPSGPQRSGAEPFGGAQWPGAEPPAAPQRPGPDPKSGPQWPGAESPSGPQRPGSAPPSGPAWPGAESSTGPQWPGVESTSGPQRFGAEPSRGPQWPGVESSGPQRFGAEPGGGAQRPGPDPQGGPQWPGMESSTGPQWPGVESPSGPQMPGPEASGGPQWPGAESRSDAPWPEAAPTAKWPGTEGQPPESRQESSGLTAPGSAWSTPSEGTAWPPNTPEPPGPHGHVPRGSERWRGPADANQPPQGPWNPQAAQPQEGPEGTAVLFQPHANGAPSGGGDPWQAQSGWQQNSGPWQGTTQPGWAQPPGPPTRNKWLWPLIAAVVVLVVAGGTFVFFQTTGGEETPQTAPPPKTGASPEASGAAPPAAGDDPKGTDFDVCSMLDPEQTERLVPAAKIDMRMSDERDSTLVSYVRWTCEWTNRNISYGEYNRQRQITVNVARYEAIGDTTADKAATIQFDGEKRQYDYTASVSNDERYYSKPQVFTGIGEAAVAQYQWTREDDYRYAFGTGMGRVGNITFDVKYEASQQHKEADVLTNDTKQSITEENAIREVKALLTQLAQSAEAWYAKKPLPFAGKARPTPTPTPSPSPVKIALPPNCVTMNPVAARLVPKTEGLAQQLTEGKAKLTECQWWNDAMPVEGGKVRWRNLRIGIREFPNAEMARFYLVDERGKSRGTAGSKIGGIQWSKIQKIPGLGTDNYGQAIRQQTETAYSGAYEVKVMQDKFVVTVLFGGADRPAGTEINNTGAVLMPLPEAAAGAKEMAAGLLGTL</sequence>
<gene>
    <name evidence="2" type="ORF">GT755_06545</name>
</gene>
<feature type="region of interest" description="Disordered" evidence="1">
    <location>
        <begin position="669"/>
        <end position="704"/>
    </location>
</feature>
<evidence type="ECO:0000313" key="3">
    <source>
        <dbReference type="Proteomes" id="UP000479526"/>
    </source>
</evidence>
<feature type="compositionally biased region" description="Low complexity" evidence="1">
    <location>
        <begin position="133"/>
        <end position="143"/>
    </location>
</feature>
<organism evidence="2 3">
    <name type="scientific">Herbidospora solisilvae</name>
    <dbReference type="NCBI Taxonomy" id="2696284"/>
    <lineage>
        <taxon>Bacteria</taxon>
        <taxon>Bacillati</taxon>
        <taxon>Actinomycetota</taxon>
        <taxon>Actinomycetes</taxon>
        <taxon>Streptosporangiales</taxon>
        <taxon>Streptosporangiaceae</taxon>
        <taxon>Herbidospora</taxon>
    </lineage>
</organism>
<reference evidence="2 3" key="1">
    <citation type="submission" date="2020-01" db="EMBL/GenBank/DDBJ databases">
        <title>Herbidospora sp. NEAU-GS84 nov., a novel actinomycete isolated from soil.</title>
        <authorList>
            <person name="Han L."/>
        </authorList>
    </citation>
    <scope>NUCLEOTIDE SEQUENCE [LARGE SCALE GENOMIC DNA]</scope>
    <source>
        <strain evidence="2 3">NEAU-GS84</strain>
    </source>
</reference>
<dbReference type="RefSeq" id="WP_161478823.1">
    <property type="nucleotide sequence ID" value="NZ_WXEW01000002.1"/>
</dbReference>
<comment type="caution">
    <text evidence="2">The sequence shown here is derived from an EMBL/GenBank/DDBJ whole genome shotgun (WGS) entry which is preliminary data.</text>
</comment>
<evidence type="ECO:0000256" key="1">
    <source>
        <dbReference type="SAM" id="MobiDB-lite"/>
    </source>
</evidence>
<protein>
    <submittedName>
        <fullName evidence="2">Uncharacterized protein</fullName>
    </submittedName>
</protein>
<dbReference type="EMBL" id="WXEW01000002">
    <property type="protein sequence ID" value="NAS21342.1"/>
    <property type="molecule type" value="Genomic_DNA"/>
</dbReference>